<proteinExistence type="predicted"/>
<dbReference type="EMBL" id="KP027201">
    <property type="protein sequence ID" value="AJA43377.1"/>
    <property type="molecule type" value="Genomic_DNA"/>
</dbReference>
<dbReference type="PANTHER" id="PTHR33877">
    <property type="entry name" value="SLL1193 PROTEIN"/>
    <property type="match status" value="1"/>
</dbReference>
<reference evidence="2 3" key="1">
    <citation type="submission" date="2014-10" db="EMBL/GenBank/DDBJ databases">
        <authorList>
            <person name="Msani S."/>
            <person name="Brouckaert M.-A."/>
            <person name="Jacobs C."/>
            <person name="Mafu P."/>
            <person name="Moti D."/>
            <person name="Naeem M."/>
            <person name="Ntuli T."/>
            <person name="Mngomezulu K."/>
            <person name="Larsen M.H."/>
            <person name="Rubin E.J."/>
            <person name="Russell D.A."/>
            <person name="Guerrero C.A."/>
            <person name="Bowman C.A."/>
            <person name="Jacobs-Sera D."/>
            <person name="Hendrix R.W."/>
            <person name="Hatfull G.F."/>
        </authorList>
    </citation>
    <scope>NUCLEOTIDE SEQUENCE [LARGE SCALE GENOMIC DNA]</scope>
</reference>
<keyword evidence="3" id="KW-1185">Reference proteome</keyword>
<dbReference type="Proteomes" id="UP000031075">
    <property type="component" value="Segment"/>
</dbReference>
<dbReference type="Pfam" id="PF14279">
    <property type="entry name" value="HNH_5"/>
    <property type="match status" value="1"/>
</dbReference>
<keyword evidence="2" id="KW-0255">Endonuclease</keyword>
<organism evidence="2 3">
    <name type="scientific">Mycobacterium phage Sbash</name>
    <dbReference type="NCBI Taxonomy" id="1567475"/>
    <lineage>
        <taxon>Viruses</taxon>
        <taxon>Duplodnaviria</taxon>
        <taxon>Heunggongvirae</taxon>
        <taxon>Uroviricota</taxon>
        <taxon>Caudoviricetes</taxon>
        <taxon>Chenonavirus</taxon>
        <taxon>Chenonavirus sbash</taxon>
    </lineage>
</organism>
<dbReference type="InterPro" id="IPR029471">
    <property type="entry name" value="HNH_5"/>
</dbReference>
<keyword evidence="2" id="KW-0378">Hydrolase</keyword>
<protein>
    <submittedName>
        <fullName evidence="2">HNH endonuclease</fullName>
    </submittedName>
</protein>
<keyword evidence="2" id="KW-0540">Nuclease</keyword>
<sequence length="271" mass="29691">MAVSKRLRFEILRRDNHACRYCGRSAPEVKLTIDHVVPESLGGPDDPSNLVAACADCNGGKSSVPVDAPLVNDVANDAIRWAAAMRRAAEEITAADEAIEAVLDAVAAAWKPYHLPADWEASVVTFIKSGLSQVDLLAMVEVAHRKRGIGSNRWSYFCGCCWTRIRQMQDRAREILAEPTQLAASPSGISTEWTPHQVDEKLRLAMEYAERVLSQETLATIGCCHLGGGHCGDHVCMVEYATLLEMYAIDADTKRLRDLDVIEAAEVEIDA</sequence>
<dbReference type="InterPro" id="IPR003615">
    <property type="entry name" value="HNH_nuc"/>
</dbReference>
<accession>A0A0A7RXZ9</accession>
<gene>
    <name evidence="2" type="primary">76</name>
    <name evidence="2" type="ORF">PBI_SBASH_76</name>
</gene>
<dbReference type="CDD" id="cd00085">
    <property type="entry name" value="HNHc"/>
    <property type="match status" value="1"/>
</dbReference>
<dbReference type="Gene3D" id="1.10.30.50">
    <property type="match status" value="1"/>
</dbReference>
<evidence type="ECO:0000313" key="3">
    <source>
        <dbReference type="Proteomes" id="UP000031075"/>
    </source>
</evidence>
<dbReference type="KEGG" id="vg:23679491"/>
<evidence type="ECO:0000259" key="1">
    <source>
        <dbReference type="SMART" id="SM00507"/>
    </source>
</evidence>
<dbReference type="GeneID" id="23679491"/>
<dbReference type="SMART" id="SM00507">
    <property type="entry name" value="HNHc"/>
    <property type="match status" value="1"/>
</dbReference>
<dbReference type="GO" id="GO:0004519">
    <property type="term" value="F:endonuclease activity"/>
    <property type="evidence" value="ECO:0007669"/>
    <property type="project" value="UniProtKB-KW"/>
</dbReference>
<dbReference type="RefSeq" id="YP_009124730.1">
    <property type="nucleotide sequence ID" value="NC_026589.1"/>
</dbReference>
<name>A0A0A7RXZ9_9CAUD</name>
<feature type="domain" description="HNH nuclease" evidence="1">
    <location>
        <begin position="6"/>
        <end position="59"/>
    </location>
</feature>
<dbReference type="OrthoDB" id="23819at10239"/>
<dbReference type="InterPro" id="IPR052892">
    <property type="entry name" value="NA-targeting_endonuclease"/>
</dbReference>
<evidence type="ECO:0000313" key="2">
    <source>
        <dbReference type="EMBL" id="AJA43377.1"/>
    </source>
</evidence>
<dbReference type="PANTHER" id="PTHR33877:SF2">
    <property type="entry name" value="OS07G0170200 PROTEIN"/>
    <property type="match status" value="1"/>
</dbReference>